<feature type="transmembrane region" description="Helical" evidence="1">
    <location>
        <begin position="152"/>
        <end position="178"/>
    </location>
</feature>
<protein>
    <recommendedName>
        <fullName evidence="2">YobI-like P-loop NTPase domain-containing protein</fullName>
    </recommendedName>
</protein>
<dbReference type="RefSeq" id="WP_124218903.1">
    <property type="nucleotide sequence ID" value="NZ_RKRF01000002.1"/>
</dbReference>
<proteinExistence type="predicted"/>
<dbReference type="Gene3D" id="3.40.50.300">
    <property type="entry name" value="P-loop containing nucleotide triphosphate hydrolases"/>
    <property type="match status" value="1"/>
</dbReference>
<gene>
    <name evidence="3" type="ORF">EDC24_0076</name>
</gene>
<keyword evidence="1" id="KW-0472">Membrane</keyword>
<name>A0A3N5C465_9BACI</name>
<evidence type="ECO:0000313" key="4">
    <source>
        <dbReference type="Proteomes" id="UP000276443"/>
    </source>
</evidence>
<dbReference type="Pfam" id="PF20693">
    <property type="entry name" value="YobI-ATPase"/>
    <property type="match status" value="1"/>
</dbReference>
<accession>A0A3N5C465</accession>
<dbReference type="InterPro" id="IPR027417">
    <property type="entry name" value="P-loop_NTPase"/>
</dbReference>
<feature type="transmembrane region" description="Helical" evidence="1">
    <location>
        <begin position="119"/>
        <end position="140"/>
    </location>
</feature>
<reference evidence="3 4" key="1">
    <citation type="submission" date="2018-11" db="EMBL/GenBank/DDBJ databases">
        <title>Genomic Encyclopedia of Type Strains, Phase IV (KMG-IV): sequencing the most valuable type-strain genomes for metagenomic binning, comparative biology and taxonomic classification.</title>
        <authorList>
            <person name="Goeker M."/>
        </authorList>
    </citation>
    <scope>NUCLEOTIDE SEQUENCE [LARGE SCALE GENOMIC DNA]</scope>
    <source>
        <strain evidence="3 4">DSM 18090</strain>
    </source>
</reference>
<keyword evidence="1" id="KW-0812">Transmembrane</keyword>
<sequence length="1327" mass="155942">MEQLIEYESLSAKKELDEDSEFYLDTLNKALEDEDNKNIAITGGYGAGKTTIIDSYFEENKNKKSKMMRVSIATFQPNEESSNSSDNILEQQILQQMFLQVNPNKIPKSNFTKLSDLSFWRLFVCLFYFLFTVVFTVLMVSNGWFNQFFSSLNFLGLLLLIPLIVLNGFSVFLLLHFFKKIGVSKFGFASTNFEVNFEDGSTVFNHYLDEIIYLFNKTDFQYIIFEDLDRFQSIEIFEKLRSLNIALNRSAQLKDRDIKFIYALKDDVFTGKDETESIYNRTKFFDFIIPTVKVMHSSNAESILLNKLDNFLPNKVDKVSNDNINRQQLSRILIEDVALFINDMRTLINICNEFEIFRMRLQKSSVTYDHLFAFIVYKNIYPKDYSDLLENKGLVFEVFNNKEKIAKFLEGRINELNNISINGLGSIITEKDDLAMLFTRKRNITNQKIVKNSVPLISIPNVQGTNYASNGKRVLDYLINKGIEGEFYIYRNGNPIKQYSNFEEFVTINSVNYLELYKDFDKKYENKADEIRDQVSELQKTIKYVRTKSISRLIKEDEIDLHVDLSNNKLLYFLIRNNWLNESYEDYLTVFREGSLSKKDNEFIQSVKLGYDENKLFQDLKNESKVAGKIRVDDINGRSVLNTKLIVHLLENDNDINREKLKQIFRIAFSDLVIHFDELMELLKDLKETISDENLLSKFLNLSKIVEIDIWDAVNGADKSNDQKDDYVMILLKYYDVRHLIDNSFLHLSEYISNDFDVKKLTNSKDIILSIEKLEAKFTSISEIEEETILEYVIHVNAFQINLVNLRKIFGVNDISIELIQSDERIYDYCLADENIEAFIDVLIQQEEYNEKEVIFVNFVGQLIDNDKHSDTSLIGSMIRKWSGMISDLSKIDSLELIMQLYIERKIQLTWNNLEYCSYIFTLYEEEFDIETLLSTERSWKKLIENSTEEVQEAFKQDEKYNNFLIPILKLKPVNHLYIKKFIKQLMFPVELEDKTDIDVDVLDLLIKNQKLYWNRKIYNSIQSKQLKEMFVYDCFDTAQNELEDMIEEEELVWSLRLFNSIVKIDGLRSSLIQQYIRDNLSKINYQDFKSISDNYKLEFDNTLIKTLVEQNKGEILILYLVEQWRRGIVDGVSDVVQDLNINWSEELLNEFRKDDVEVAVDYLLNHIDKVYEVNMDQKLFNTFVEKANDIEIVIELINKYQNKLVINERISDKLYEFQLSNPEIVFDLLNQNAVIDTVTLLPLEASAEFLHQYLVIKNLNRRSVFELLSKLDEPFSLIKVNGRRIKIEAKHPEVKNLLDYLESNKLNVVSSVKSIEDGYVVNNKRK</sequence>
<feature type="domain" description="YobI-like P-loop NTPase" evidence="2">
    <location>
        <begin position="23"/>
        <end position="395"/>
    </location>
</feature>
<keyword evidence="1" id="KW-1133">Transmembrane helix</keyword>
<dbReference type="InterPro" id="IPR048428">
    <property type="entry name" value="YobI-NTPase"/>
</dbReference>
<evidence type="ECO:0000256" key="1">
    <source>
        <dbReference type="SAM" id="Phobius"/>
    </source>
</evidence>
<evidence type="ECO:0000313" key="3">
    <source>
        <dbReference type="EMBL" id="RPF57028.1"/>
    </source>
</evidence>
<dbReference type="OrthoDB" id="1701659at2"/>
<evidence type="ECO:0000259" key="2">
    <source>
        <dbReference type="Pfam" id="PF20693"/>
    </source>
</evidence>
<dbReference type="SUPFAM" id="SSF52540">
    <property type="entry name" value="P-loop containing nucleoside triphosphate hydrolases"/>
    <property type="match status" value="1"/>
</dbReference>
<dbReference type="EMBL" id="RKRF01000002">
    <property type="protein sequence ID" value="RPF57028.1"/>
    <property type="molecule type" value="Genomic_DNA"/>
</dbReference>
<comment type="caution">
    <text evidence="3">The sequence shown here is derived from an EMBL/GenBank/DDBJ whole genome shotgun (WGS) entry which is preliminary data.</text>
</comment>
<organism evidence="3 4">
    <name type="scientific">Aquisalibacillus elongatus</name>
    <dbReference type="NCBI Taxonomy" id="485577"/>
    <lineage>
        <taxon>Bacteria</taxon>
        <taxon>Bacillati</taxon>
        <taxon>Bacillota</taxon>
        <taxon>Bacilli</taxon>
        <taxon>Bacillales</taxon>
        <taxon>Bacillaceae</taxon>
        <taxon>Aquisalibacillus</taxon>
    </lineage>
</organism>
<dbReference type="Proteomes" id="UP000276443">
    <property type="component" value="Unassembled WGS sequence"/>
</dbReference>
<keyword evidence="4" id="KW-1185">Reference proteome</keyword>